<name>A0ABX2DBV7_9SPHI</name>
<organism evidence="2 3">
    <name type="scientific">Pedobacter boryungensis</name>
    <dbReference type="NCBI Taxonomy" id="869962"/>
    <lineage>
        <taxon>Bacteria</taxon>
        <taxon>Pseudomonadati</taxon>
        <taxon>Bacteroidota</taxon>
        <taxon>Sphingobacteriia</taxon>
        <taxon>Sphingobacteriales</taxon>
        <taxon>Sphingobacteriaceae</taxon>
        <taxon>Pedobacter</taxon>
    </lineage>
</organism>
<feature type="region of interest" description="Disordered" evidence="1">
    <location>
        <begin position="1"/>
        <end position="25"/>
    </location>
</feature>
<evidence type="ECO:0000313" key="2">
    <source>
        <dbReference type="EMBL" id="NQX30491.1"/>
    </source>
</evidence>
<keyword evidence="3" id="KW-1185">Reference proteome</keyword>
<protein>
    <recommendedName>
        <fullName evidence="4">Kelch motif-containing protein</fullName>
    </recommendedName>
</protein>
<dbReference type="EMBL" id="JABMKV010000001">
    <property type="protein sequence ID" value="NQX30491.1"/>
    <property type="molecule type" value="Genomic_DNA"/>
</dbReference>
<reference evidence="2 3" key="1">
    <citation type="submission" date="2020-05" db="EMBL/GenBank/DDBJ databases">
        <title>Description of Pedobacter foliorum sp. nov.</title>
        <authorList>
            <person name="Qi S."/>
            <person name="Carlier A."/>
            <person name="Cnockaert M."/>
            <person name="Vandamme P."/>
        </authorList>
    </citation>
    <scope>NUCLEOTIDE SEQUENCE [LARGE SCALE GENOMIC DNA]</scope>
    <source>
        <strain evidence="2 3">LMG 31300</strain>
    </source>
</reference>
<dbReference type="InterPro" id="IPR006652">
    <property type="entry name" value="Kelch_1"/>
</dbReference>
<dbReference type="RefSeq" id="WP_173268685.1">
    <property type="nucleotide sequence ID" value="NZ_JABMKV010000001.1"/>
</dbReference>
<dbReference type="Pfam" id="PF01344">
    <property type="entry name" value="Kelch_1"/>
    <property type="match status" value="1"/>
</dbReference>
<dbReference type="InterPro" id="IPR015915">
    <property type="entry name" value="Kelch-typ_b-propeller"/>
</dbReference>
<evidence type="ECO:0000256" key="1">
    <source>
        <dbReference type="SAM" id="MobiDB-lite"/>
    </source>
</evidence>
<gene>
    <name evidence="2" type="ORF">HQN85_02055</name>
</gene>
<dbReference type="Gene3D" id="2.120.10.80">
    <property type="entry name" value="Kelch-type beta propeller"/>
    <property type="match status" value="1"/>
</dbReference>
<accession>A0ABX2DBV7</accession>
<proteinExistence type="predicted"/>
<dbReference type="SUPFAM" id="SSF117281">
    <property type="entry name" value="Kelch motif"/>
    <property type="match status" value="1"/>
</dbReference>
<sequence length="567" mass="65019">MLSSFLFSCKKSRQEPEQPPTPKESEVSFYKDLKIDSIQMLSVVVSFQLTKPAKIVGILTSLDSLSLVNRVEDYMKRDLVFRDNRYYGKIEWPYNLPPTNDNFWFRLYMNNEDGTRTYSPVFRQAIATYQIKNVNIVNGKGSFNKHPKDFFMNYEGVAIGTYDNSLMVEAVTSDVNSQNYKGTLNDVNVSINKVDLMVYPASHKQVVFDVPDDYPLGQAIFKLYHLNKLVLTQQVNIVNGGLLTKDQHVLNSSAWQSIFVHNNELYTFFNGFIPSESKFYKWNTDTKTLSTLSIPNFTLHIGNIDRAFSLNGIVYFPPANIRPWGIFSQYNPYYYKEVITTYELATNTWSEIELLNTKDINLDRGLDVLESFVIGDNIYSIIRETPQNTNIVRCVLKVFNVKDKSWKEYMELPNKLYKATVLDGKVYVLTSGYDVQEGATDTFKNEFMILDLQSKSFSKKSWISNKNAGTQKPYLTAFGNKIYVYGGQYSSGYSSLYSSLFAVYDPSIDKWSPVSGYSYFTAWVSQTNGFMLPINNKLYIGLGLDRYTNGNIYGSVRNFTISQLSIK</sequence>
<evidence type="ECO:0000313" key="3">
    <source>
        <dbReference type="Proteomes" id="UP000762110"/>
    </source>
</evidence>
<dbReference type="Proteomes" id="UP000762110">
    <property type="component" value="Unassembled WGS sequence"/>
</dbReference>
<comment type="caution">
    <text evidence="2">The sequence shown here is derived from an EMBL/GenBank/DDBJ whole genome shotgun (WGS) entry which is preliminary data.</text>
</comment>
<evidence type="ECO:0008006" key="4">
    <source>
        <dbReference type="Google" id="ProtNLM"/>
    </source>
</evidence>